<dbReference type="InterPro" id="IPR050568">
    <property type="entry name" value="Transcr_DNA_Rep_Reg"/>
</dbReference>
<evidence type="ECO:0000313" key="5">
    <source>
        <dbReference type="EMBL" id="EAU83488.1"/>
    </source>
</evidence>
<dbReference type="AlphaFoldDB" id="A8P2E4"/>
<organism evidence="5 6">
    <name type="scientific">Coprinopsis cinerea (strain Okayama-7 / 130 / ATCC MYA-4618 / FGSC 9003)</name>
    <name type="common">Inky cap fungus</name>
    <name type="synonym">Hormographiella aspergillata</name>
    <dbReference type="NCBI Taxonomy" id="240176"/>
    <lineage>
        <taxon>Eukaryota</taxon>
        <taxon>Fungi</taxon>
        <taxon>Dikarya</taxon>
        <taxon>Basidiomycota</taxon>
        <taxon>Agaricomycotina</taxon>
        <taxon>Agaricomycetes</taxon>
        <taxon>Agaricomycetidae</taxon>
        <taxon>Agaricales</taxon>
        <taxon>Agaricineae</taxon>
        <taxon>Psathyrellaceae</taxon>
        <taxon>Coprinopsis</taxon>
    </lineage>
</organism>
<dbReference type="GO" id="GO:0016251">
    <property type="term" value="F:RNA polymerase II general transcription initiation factor activity"/>
    <property type="evidence" value="ECO:0007669"/>
    <property type="project" value="TreeGrafter"/>
</dbReference>
<dbReference type="InParanoid" id="A8P2E4"/>
<dbReference type="GO" id="GO:0046982">
    <property type="term" value="F:protein heterodimerization activity"/>
    <property type="evidence" value="ECO:0007669"/>
    <property type="project" value="InterPro"/>
</dbReference>
<evidence type="ECO:0000256" key="2">
    <source>
        <dbReference type="ARBA" id="ARBA00023242"/>
    </source>
</evidence>
<dbReference type="SUPFAM" id="SSF47113">
    <property type="entry name" value="Histone-fold"/>
    <property type="match status" value="1"/>
</dbReference>
<evidence type="ECO:0000256" key="1">
    <source>
        <dbReference type="ARBA" id="ARBA00004123"/>
    </source>
</evidence>
<dbReference type="InterPro" id="IPR009072">
    <property type="entry name" value="Histone-fold"/>
</dbReference>
<comment type="subcellular location">
    <subcellularLocation>
        <location evidence="1">Nucleus</location>
    </subcellularLocation>
</comment>
<evidence type="ECO:0000256" key="3">
    <source>
        <dbReference type="SAM" id="MobiDB-lite"/>
    </source>
</evidence>
<dbReference type="InterPro" id="IPR003958">
    <property type="entry name" value="CBFA_NFYB_domain"/>
</dbReference>
<feature type="region of interest" description="Disordered" evidence="3">
    <location>
        <begin position="90"/>
        <end position="201"/>
    </location>
</feature>
<evidence type="ECO:0000313" key="6">
    <source>
        <dbReference type="Proteomes" id="UP000001861"/>
    </source>
</evidence>
<dbReference type="GO" id="GO:0001046">
    <property type="term" value="F:core promoter sequence-specific DNA binding"/>
    <property type="evidence" value="ECO:0007669"/>
    <property type="project" value="TreeGrafter"/>
</dbReference>
<keyword evidence="6" id="KW-1185">Reference proteome</keyword>
<dbReference type="STRING" id="240176.A8P2E4"/>
<protein>
    <recommendedName>
        <fullName evidence="4">Transcription factor CBF/NF-Y/archaeal histone domain-containing protein</fullName>
    </recommendedName>
</protein>
<dbReference type="GeneID" id="6014880"/>
<feature type="compositionally biased region" description="Basic and acidic residues" evidence="3">
    <location>
        <begin position="147"/>
        <end position="163"/>
    </location>
</feature>
<dbReference type="PANTHER" id="PTHR10252:SF5">
    <property type="entry name" value="DR1-ASSOCIATED COREPRESSOR"/>
    <property type="match status" value="1"/>
</dbReference>
<gene>
    <name evidence="5" type="ORF">CC1G_04744</name>
</gene>
<evidence type="ECO:0000259" key="4">
    <source>
        <dbReference type="Pfam" id="PF00808"/>
    </source>
</evidence>
<keyword evidence="2" id="KW-0539">Nucleus</keyword>
<dbReference type="OMA" id="TEVEPAH"/>
<dbReference type="Pfam" id="PF00808">
    <property type="entry name" value="CBFD_NFYB_HMF"/>
    <property type="match status" value="1"/>
</dbReference>
<dbReference type="OrthoDB" id="653904at2759"/>
<proteinExistence type="predicted"/>
<dbReference type="PANTHER" id="PTHR10252">
    <property type="entry name" value="HISTONE-LIKE TRANSCRIPTION FACTOR CCAAT-RELATED"/>
    <property type="match status" value="1"/>
</dbReference>
<comment type="caution">
    <text evidence="5">The sequence shown here is derived from an EMBL/GenBank/DDBJ whole genome shotgun (WGS) entry which is preliminary data.</text>
</comment>
<dbReference type="eggNOG" id="KOG1659">
    <property type="taxonomic scope" value="Eukaryota"/>
</dbReference>
<dbReference type="VEuPathDB" id="FungiDB:CC1G_04744"/>
<accession>A8P2E4</accession>
<reference evidence="5 6" key="1">
    <citation type="journal article" date="2010" name="Proc. Natl. Acad. Sci. U.S.A.">
        <title>Insights into evolution of multicellular fungi from the assembled chromosomes of the mushroom Coprinopsis cinerea (Coprinus cinereus).</title>
        <authorList>
            <person name="Stajich J.E."/>
            <person name="Wilke S.K."/>
            <person name="Ahren D."/>
            <person name="Au C.H."/>
            <person name="Birren B.W."/>
            <person name="Borodovsky M."/>
            <person name="Burns C."/>
            <person name="Canback B."/>
            <person name="Casselton L.A."/>
            <person name="Cheng C.K."/>
            <person name="Deng J."/>
            <person name="Dietrich F.S."/>
            <person name="Fargo D.C."/>
            <person name="Farman M.L."/>
            <person name="Gathman A.C."/>
            <person name="Goldberg J."/>
            <person name="Guigo R."/>
            <person name="Hoegger P.J."/>
            <person name="Hooker J.B."/>
            <person name="Huggins A."/>
            <person name="James T.Y."/>
            <person name="Kamada T."/>
            <person name="Kilaru S."/>
            <person name="Kodira C."/>
            <person name="Kues U."/>
            <person name="Kupfer D."/>
            <person name="Kwan H.S."/>
            <person name="Lomsadze A."/>
            <person name="Li W."/>
            <person name="Lilly W.W."/>
            <person name="Ma L.J."/>
            <person name="Mackey A.J."/>
            <person name="Manning G."/>
            <person name="Martin F."/>
            <person name="Muraguchi H."/>
            <person name="Natvig D.O."/>
            <person name="Palmerini H."/>
            <person name="Ramesh M.A."/>
            <person name="Rehmeyer C.J."/>
            <person name="Roe B.A."/>
            <person name="Shenoy N."/>
            <person name="Stanke M."/>
            <person name="Ter-Hovhannisyan V."/>
            <person name="Tunlid A."/>
            <person name="Velagapudi R."/>
            <person name="Vision T.J."/>
            <person name="Zeng Q."/>
            <person name="Zolan M.E."/>
            <person name="Pukkila P.J."/>
        </authorList>
    </citation>
    <scope>NUCLEOTIDE SEQUENCE [LARGE SCALE GENOMIC DNA]</scope>
    <source>
        <strain evidence="6">Okayama-7 / 130 / ATCC MYA-4618 / FGSC 9003</strain>
    </source>
</reference>
<sequence>MKNKNKATKFPVARIKKIMQKDEEVGKVAQATPIVISKALELFLNLIIEESHKVTAERGSKKVEAYHLKHAVETTEMLDFLKEIVEAVPDPSAGGTIDLEAENNEAKKRRGKGKRATAAASAGEGGTAPTKKRRRKKVDPDEEEEAAERAVAAERTDAEHTEGHEEDQDAEMNEYDDDDDGHRSGNQGRSSESDEPYMPPR</sequence>
<dbReference type="Gene3D" id="1.10.20.10">
    <property type="entry name" value="Histone, subunit A"/>
    <property type="match status" value="1"/>
</dbReference>
<dbReference type="RefSeq" id="XP_001838300.1">
    <property type="nucleotide sequence ID" value="XM_001838248.2"/>
</dbReference>
<dbReference type="GO" id="GO:0017054">
    <property type="term" value="C:negative cofactor 2 complex"/>
    <property type="evidence" value="ECO:0007669"/>
    <property type="project" value="TreeGrafter"/>
</dbReference>
<name>A8P2E4_COPC7</name>
<feature type="compositionally biased region" description="Acidic residues" evidence="3">
    <location>
        <begin position="164"/>
        <end position="179"/>
    </location>
</feature>
<feature type="domain" description="Transcription factor CBF/NF-Y/archaeal histone" evidence="4">
    <location>
        <begin position="9"/>
        <end position="72"/>
    </location>
</feature>
<dbReference type="CDD" id="cd22906">
    <property type="entry name" value="HFD_DRAP1"/>
    <property type="match status" value="1"/>
</dbReference>
<dbReference type="Proteomes" id="UP000001861">
    <property type="component" value="Unassembled WGS sequence"/>
</dbReference>
<dbReference type="KEGG" id="cci:CC1G_04744"/>
<dbReference type="EMBL" id="AACS02000013">
    <property type="protein sequence ID" value="EAU83488.1"/>
    <property type="molecule type" value="Genomic_DNA"/>
</dbReference>